<evidence type="ECO:0000313" key="3">
    <source>
        <dbReference type="Proteomes" id="UP001058974"/>
    </source>
</evidence>
<dbReference type="EMBL" id="JAMSHJ010000006">
    <property type="protein sequence ID" value="KAI5400154.1"/>
    <property type="molecule type" value="Genomic_DNA"/>
</dbReference>
<organism evidence="2 3">
    <name type="scientific">Pisum sativum</name>
    <name type="common">Garden pea</name>
    <name type="synonym">Lathyrus oleraceus</name>
    <dbReference type="NCBI Taxonomy" id="3888"/>
    <lineage>
        <taxon>Eukaryota</taxon>
        <taxon>Viridiplantae</taxon>
        <taxon>Streptophyta</taxon>
        <taxon>Embryophyta</taxon>
        <taxon>Tracheophyta</taxon>
        <taxon>Spermatophyta</taxon>
        <taxon>Magnoliopsida</taxon>
        <taxon>eudicotyledons</taxon>
        <taxon>Gunneridae</taxon>
        <taxon>Pentapetalae</taxon>
        <taxon>rosids</taxon>
        <taxon>fabids</taxon>
        <taxon>Fabales</taxon>
        <taxon>Fabaceae</taxon>
        <taxon>Papilionoideae</taxon>
        <taxon>50 kb inversion clade</taxon>
        <taxon>NPAAA clade</taxon>
        <taxon>Hologalegina</taxon>
        <taxon>IRL clade</taxon>
        <taxon>Fabeae</taxon>
        <taxon>Lathyrus</taxon>
    </lineage>
</organism>
<feature type="region of interest" description="Disordered" evidence="1">
    <location>
        <begin position="1"/>
        <end position="33"/>
    </location>
</feature>
<proteinExistence type="predicted"/>
<feature type="region of interest" description="Disordered" evidence="1">
    <location>
        <begin position="422"/>
        <end position="460"/>
    </location>
</feature>
<name>A0A9D4WC83_PEA</name>
<accession>A0A9D4WC83</accession>
<feature type="compositionally biased region" description="Basic and acidic residues" evidence="1">
    <location>
        <begin position="18"/>
        <end position="33"/>
    </location>
</feature>
<gene>
    <name evidence="2" type="ORF">KIW84_065178</name>
</gene>
<keyword evidence="3" id="KW-1185">Reference proteome</keyword>
<evidence type="ECO:0000313" key="2">
    <source>
        <dbReference type="EMBL" id="KAI5400154.1"/>
    </source>
</evidence>
<dbReference type="AlphaFoldDB" id="A0A9D4WC83"/>
<dbReference type="PANTHER" id="PTHR32108:SF9">
    <property type="entry name" value="REVERSE TRANSCRIPTASE RNASE H-LIKE DOMAIN-CONTAINING PROTEIN"/>
    <property type="match status" value="1"/>
</dbReference>
<evidence type="ECO:0000256" key="1">
    <source>
        <dbReference type="SAM" id="MobiDB-lite"/>
    </source>
</evidence>
<comment type="caution">
    <text evidence="2">The sequence shown here is derived from an EMBL/GenBank/DDBJ whole genome shotgun (WGS) entry which is preliminary data.</text>
</comment>
<dbReference type="Proteomes" id="UP001058974">
    <property type="component" value="Chromosome 6"/>
</dbReference>
<dbReference type="PANTHER" id="PTHR32108">
    <property type="entry name" value="DNA-DIRECTED RNA POLYMERASE SUBUNIT ALPHA"/>
    <property type="match status" value="1"/>
</dbReference>
<dbReference type="Gramene" id="Psat06G0517800-T1">
    <property type="protein sequence ID" value="KAI5400154.1"/>
    <property type="gene ID" value="KIW84_065178"/>
</dbReference>
<reference evidence="2 3" key="1">
    <citation type="journal article" date="2022" name="Nat. Genet.">
        <title>Improved pea reference genome and pan-genome highlight genomic features and evolutionary characteristics.</title>
        <authorList>
            <person name="Yang T."/>
            <person name="Liu R."/>
            <person name="Luo Y."/>
            <person name="Hu S."/>
            <person name="Wang D."/>
            <person name="Wang C."/>
            <person name="Pandey M.K."/>
            <person name="Ge S."/>
            <person name="Xu Q."/>
            <person name="Li N."/>
            <person name="Li G."/>
            <person name="Huang Y."/>
            <person name="Saxena R.K."/>
            <person name="Ji Y."/>
            <person name="Li M."/>
            <person name="Yan X."/>
            <person name="He Y."/>
            <person name="Liu Y."/>
            <person name="Wang X."/>
            <person name="Xiang C."/>
            <person name="Varshney R.K."/>
            <person name="Ding H."/>
            <person name="Gao S."/>
            <person name="Zong X."/>
        </authorList>
    </citation>
    <scope>NUCLEOTIDE SEQUENCE [LARGE SCALE GENOMIC DNA]</scope>
    <source>
        <strain evidence="2 3">cv. Zhongwan 6</strain>
    </source>
</reference>
<protein>
    <submittedName>
        <fullName evidence="2">Uncharacterized protein</fullName>
    </submittedName>
</protein>
<sequence length="460" mass="50639">MPLDGLTSASKHTTTHTEGLKTKGVEKEKGRPERSAHLLPTYLIWPGLPDYMKIERYTSMQIAYQAKQSKVHKELKATKVPEISQAQLVYKSKLNQNETKANSQHKQINVQCTSKKSYQGKNESNAVYGQRSHNTKNSDHAVGAVTIAAPPAQNFQHRQDRPRRQFTKINMTLAQALQSMLKANLITLRGPPANVNTTSPRYNPNARCAYHSDSPGHDTNDCWLLKNKIQDMIDAGEIEFEPPETPNVITAPMPNHDKAVNVVDDNSHITTVADLTSSLLIIKKNLLQAGLFPGCAESCDLCILRPKDCLKLRNGIQRLIDDRTILFERIPKAENTVEEISVIARSKVPVKIIATRVPVKITVGPKVAPLIITAPGPVPYSSSKAIPWNYGGDVYIHGIKQVGNSANPNDIVGTSKVTRSGRIFSPEISPPAPETRGKEPAVNPSQSETPVEVTTEDIAK</sequence>